<dbReference type="PATRIC" id="fig|157838.3.peg.888"/>
<name>A0A0Q3TGJ2_9BACI</name>
<dbReference type="Pfam" id="PF14478">
    <property type="entry name" value="DUF4430"/>
    <property type="match status" value="1"/>
</dbReference>
<gene>
    <name evidence="3" type="ORF">AN964_03995</name>
</gene>
<evidence type="ECO:0000259" key="2">
    <source>
        <dbReference type="Pfam" id="PF14478"/>
    </source>
</evidence>
<dbReference type="AlphaFoldDB" id="A0A0Q3TGJ2"/>
<evidence type="ECO:0000256" key="1">
    <source>
        <dbReference type="SAM" id="SignalP"/>
    </source>
</evidence>
<evidence type="ECO:0000313" key="3">
    <source>
        <dbReference type="EMBL" id="KQL52761.1"/>
    </source>
</evidence>
<dbReference type="RefSeq" id="WP_055738466.1">
    <property type="nucleotide sequence ID" value="NZ_JAAIWL010000015.1"/>
</dbReference>
<dbReference type="OrthoDB" id="2870483at2"/>
<dbReference type="Gene3D" id="2.170.130.30">
    <property type="match status" value="1"/>
</dbReference>
<dbReference type="Proteomes" id="UP000051888">
    <property type="component" value="Unassembled WGS sequence"/>
</dbReference>
<dbReference type="InterPro" id="IPR027954">
    <property type="entry name" value="Transcobalamin-like_C"/>
</dbReference>
<reference evidence="3 4" key="1">
    <citation type="submission" date="2015-09" db="EMBL/GenBank/DDBJ databases">
        <title>Genome sequencing project for genomic taxonomy and phylogenomics of Bacillus-like bacteria.</title>
        <authorList>
            <person name="Liu B."/>
            <person name="Wang J."/>
            <person name="Zhu Y."/>
            <person name="Liu G."/>
            <person name="Chen Q."/>
            <person name="Chen Z."/>
            <person name="Lan J."/>
            <person name="Che J."/>
            <person name="Ge C."/>
            <person name="Shi H."/>
            <person name="Pan Z."/>
            <person name="Liu X."/>
        </authorList>
    </citation>
    <scope>NUCLEOTIDE SEQUENCE [LARGE SCALE GENOMIC DNA]</scope>
    <source>
        <strain evidence="3 4">LMG 18435</strain>
    </source>
</reference>
<protein>
    <recommendedName>
        <fullName evidence="2">Transcobalamin-like C-terminal domain-containing protein</fullName>
    </recommendedName>
</protein>
<organism evidence="3 4">
    <name type="scientific">Heyndrickxia shackletonii</name>
    <dbReference type="NCBI Taxonomy" id="157838"/>
    <lineage>
        <taxon>Bacteria</taxon>
        <taxon>Bacillati</taxon>
        <taxon>Bacillota</taxon>
        <taxon>Bacilli</taxon>
        <taxon>Bacillales</taxon>
        <taxon>Bacillaceae</taxon>
        <taxon>Heyndrickxia</taxon>
    </lineage>
</organism>
<feature type="chain" id="PRO_5006207937" description="Transcobalamin-like C-terminal domain-containing protein" evidence="1">
    <location>
        <begin position="23"/>
        <end position="123"/>
    </location>
</feature>
<comment type="caution">
    <text evidence="3">The sequence shown here is derived from an EMBL/GenBank/DDBJ whole genome shotgun (WGS) entry which is preliminary data.</text>
</comment>
<feature type="signal peptide" evidence="1">
    <location>
        <begin position="1"/>
        <end position="22"/>
    </location>
</feature>
<sequence>MYKLAFALPFLFALLLVNPAYAVEVTGVVQIMDQNNKVIVKKNITFEEGDNIYDITKNNFDVTETNGMITGINGLVEKPTENIHWAAFIDGKFVEISPDDVELYANNILTWALRDLDKQEIMK</sequence>
<proteinExistence type="predicted"/>
<keyword evidence="4" id="KW-1185">Reference proteome</keyword>
<evidence type="ECO:0000313" key="4">
    <source>
        <dbReference type="Proteomes" id="UP000051888"/>
    </source>
</evidence>
<feature type="domain" description="Transcobalamin-like C-terminal" evidence="2">
    <location>
        <begin position="49"/>
        <end position="113"/>
    </location>
</feature>
<dbReference type="EMBL" id="LJJC01000004">
    <property type="protein sequence ID" value="KQL52761.1"/>
    <property type="molecule type" value="Genomic_DNA"/>
</dbReference>
<keyword evidence="1" id="KW-0732">Signal</keyword>
<accession>A0A0Q3TGJ2</accession>